<sequence length="53" mass="6120">MNTNNQSEIEGVFKRIVKNQNPWHDPANRDWYLKDGALRELMVADDEGPCVFG</sequence>
<organism evidence="1">
    <name type="scientific">Candidatus Methanophaga sp. ANME-1 ERB7</name>
    <dbReference type="NCBI Taxonomy" id="2759913"/>
    <lineage>
        <taxon>Archaea</taxon>
        <taxon>Methanobacteriati</taxon>
        <taxon>Methanobacteriota</taxon>
        <taxon>Stenosarchaea group</taxon>
        <taxon>Methanomicrobia</taxon>
        <taxon>Candidatus Methanophagales</taxon>
        <taxon>Candidatus Methanophagaceae</taxon>
        <taxon>Candidatus Methanophaga</taxon>
    </lineage>
</organism>
<reference evidence="1" key="1">
    <citation type="submission" date="2020-06" db="EMBL/GenBank/DDBJ databases">
        <title>Unique genomic features of the anaerobic methanotrophic archaea.</title>
        <authorList>
            <person name="Chadwick G.L."/>
            <person name="Skennerton C.T."/>
            <person name="Laso-Perez R."/>
            <person name="Leu A.O."/>
            <person name="Speth D.R."/>
            <person name="Yu H."/>
            <person name="Morgan-Lang C."/>
            <person name="Hatzenpichler R."/>
            <person name="Goudeau D."/>
            <person name="Malmstrom R."/>
            <person name="Brazelton W.J."/>
            <person name="Woyke T."/>
            <person name="Hallam S.J."/>
            <person name="Tyson G.W."/>
            <person name="Wegener G."/>
            <person name="Boetius A."/>
            <person name="Orphan V."/>
        </authorList>
    </citation>
    <scope>NUCLEOTIDE SEQUENCE</scope>
</reference>
<gene>
    <name evidence="1" type="ORF">BLAHKPKO_00008</name>
</gene>
<accession>A0A7G9ZCR0</accession>
<name>A0A7G9ZCR0_9EURY</name>
<protein>
    <submittedName>
        <fullName evidence="1">Uncharacterized protein</fullName>
    </submittedName>
</protein>
<evidence type="ECO:0000313" key="1">
    <source>
        <dbReference type="EMBL" id="QNO58044.1"/>
    </source>
</evidence>
<dbReference type="EMBL" id="MT631712">
    <property type="protein sequence ID" value="QNO58044.1"/>
    <property type="molecule type" value="Genomic_DNA"/>
</dbReference>
<dbReference type="AlphaFoldDB" id="A0A7G9ZCR0"/>
<proteinExistence type="predicted"/>